<protein>
    <recommendedName>
        <fullName evidence="7">Ribosomal protein</fullName>
    </recommendedName>
</protein>
<gene>
    <name evidence="9" type="primary">MRPL36</name>
    <name evidence="8" type="ORF">mRhiFer1_011242</name>
</gene>
<dbReference type="PANTHER" id="PTHR46909:SF1">
    <property type="entry name" value="LARGE RIBOSOMAL SUBUNIT PROTEIN BL36M"/>
    <property type="match status" value="1"/>
</dbReference>
<evidence type="ECO:0000313" key="10">
    <source>
        <dbReference type="Proteomes" id="UP000472240"/>
    </source>
</evidence>
<keyword evidence="5" id="KW-0496">Mitochondrion</keyword>
<accession>A0A671DQL2</accession>
<dbReference type="InterPro" id="IPR052143">
    <property type="entry name" value="Mitoribosomal_bL36m"/>
</dbReference>
<dbReference type="PANTHER" id="PTHR46909">
    <property type="entry name" value="39S RIBOSOMAL PROTEIN L36, MITOCHONDRIAL"/>
    <property type="match status" value="1"/>
</dbReference>
<dbReference type="Proteomes" id="UP000472240">
    <property type="component" value="Chromosome 7"/>
</dbReference>
<dbReference type="OrthoDB" id="10265903at2759"/>
<reference evidence="9 10" key="1">
    <citation type="journal article" date="2015" name="Annu Rev Anim Biosci">
        <title>The Genome 10K Project: a way forward.</title>
        <authorList>
            <person name="Koepfli K.P."/>
            <person name="Paten B."/>
            <person name="O'Brien S.J."/>
            <person name="Koepfli K.P."/>
            <person name="Paten B."/>
            <person name="Antunes A."/>
            <person name="Belov K."/>
            <person name="Bustamante C."/>
            <person name="Castoe T.A."/>
            <person name="Clawson H."/>
            <person name="Crawford A.J."/>
            <person name="Diekhans M."/>
            <person name="Distel D."/>
            <person name="Durbin R."/>
            <person name="Earl D."/>
            <person name="Fujita M.K."/>
            <person name="Gamble T."/>
            <person name="Georges A."/>
            <person name="Gemmell N."/>
            <person name="Gilbert M.T."/>
            <person name="Graves J.M."/>
            <person name="Green R.E."/>
            <person name="Hickey G."/>
            <person name="Jarvis E.D."/>
            <person name="Johnson W."/>
            <person name="Komissarov A."/>
            <person name="Korf I."/>
            <person name="Kuhn R."/>
            <person name="Larkin D.M."/>
            <person name="Lewin H."/>
            <person name="Lopez J.V."/>
            <person name="Ma J."/>
            <person name="Marques-Bonet T."/>
            <person name="Miller W."/>
            <person name="Murphy R."/>
            <person name="Pevzner P."/>
            <person name="Shapiro B."/>
            <person name="Steiner C."/>
            <person name="Tamazian G."/>
            <person name="Venkatesh B."/>
            <person name="Wang J."/>
            <person name="Wayne R."/>
            <person name="Wiley E."/>
            <person name="Yang H."/>
            <person name="Zhang G."/>
            <person name="Haussler D."/>
            <person name="Ryder O."/>
            <person name="O'Brien S.J."/>
        </authorList>
    </citation>
    <scope>NUCLEOTIDE SEQUENCE</scope>
</reference>
<keyword evidence="10" id="KW-1185">Reference proteome</keyword>
<dbReference type="GO" id="GO:0003735">
    <property type="term" value="F:structural constituent of ribosome"/>
    <property type="evidence" value="ECO:0007669"/>
    <property type="project" value="InterPro"/>
</dbReference>
<evidence type="ECO:0000256" key="3">
    <source>
        <dbReference type="ARBA" id="ARBA00022946"/>
    </source>
</evidence>
<comment type="similarity">
    <text evidence="2 7">Belongs to the bacterial ribosomal protein bL36 family.</text>
</comment>
<dbReference type="GeneID" id="117025143"/>
<reference evidence="9 10" key="2">
    <citation type="journal article" date="2018" name="Annu Rev Anim Biosci">
        <title>Bat Biology, Genomes, and the Bat1K Project: To Generate Chromosome-Level Genomes for All Living Bat Species.</title>
        <authorList>
            <person name="Teeling E.C."/>
            <person name="Vernes S.C."/>
            <person name="Davalos L.M."/>
            <person name="Ray D.A."/>
            <person name="Gilbert M.T.P."/>
            <person name="Myers E."/>
        </authorList>
    </citation>
    <scope>NUCLEOTIDE SEQUENCE</scope>
</reference>
<dbReference type="InterPro" id="IPR000473">
    <property type="entry name" value="Ribosomal_bL36"/>
</dbReference>
<sequence length="106" mass="11877">MATAFIRNMMVSALNPLLHLSRCSATPRALSTLLLRPLPAGVPAGAKPSEATSLLSFRLLPGLQPAVGFKTKGVIRKRCRDCYLVKRRGRWFIYCKTNPKHKQRQM</sequence>
<evidence type="ECO:0000256" key="4">
    <source>
        <dbReference type="ARBA" id="ARBA00022980"/>
    </source>
</evidence>
<reference evidence="9 10" key="3">
    <citation type="submission" date="2018-12" db="EMBL/GenBank/DDBJ databases">
        <title>G10K-VGP greater horseshoe bat female genome, primary haplotype.</title>
        <authorList>
            <person name="Teeling E."/>
            <person name="Myers G."/>
            <person name="Vernes S."/>
            <person name="Pippel M."/>
            <person name="Winkler S."/>
            <person name="Fedrigo O."/>
            <person name="Rhie A."/>
            <person name="Koren S."/>
            <person name="Phillippy A."/>
            <person name="Lewin H."/>
            <person name="Damas J."/>
            <person name="Howe K."/>
            <person name="Mountcastle J."/>
            <person name="Jarvis E.D."/>
        </authorList>
    </citation>
    <scope>NUCLEOTIDE SEQUENCE [LARGE SCALE GENOMIC DNA]</scope>
</reference>
<dbReference type="NCBIfam" id="TIGR01022">
    <property type="entry name" value="rpmJ_bact"/>
    <property type="match status" value="1"/>
</dbReference>
<proteinExistence type="inferred from homology"/>
<dbReference type="KEGG" id="rfq:117025143"/>
<reference evidence="9" key="5">
    <citation type="submission" date="2025-05" db="UniProtKB">
        <authorList>
            <consortium name="Ensembl"/>
        </authorList>
    </citation>
    <scope>IDENTIFICATION</scope>
</reference>
<dbReference type="Ensembl" id="ENSRFET00010003491.1">
    <property type="protein sequence ID" value="ENSRFEP00010003181.1"/>
    <property type="gene ID" value="ENSRFEG00010002262.1"/>
</dbReference>
<evidence type="ECO:0000256" key="5">
    <source>
        <dbReference type="ARBA" id="ARBA00023128"/>
    </source>
</evidence>
<name>A0A671DQL2_RHIFE</name>
<evidence type="ECO:0000256" key="6">
    <source>
        <dbReference type="ARBA" id="ARBA00023274"/>
    </source>
</evidence>
<dbReference type="EMBL" id="JACAGC010000007">
    <property type="protein sequence ID" value="KAF6357257.1"/>
    <property type="molecule type" value="Genomic_DNA"/>
</dbReference>
<evidence type="ECO:0000256" key="1">
    <source>
        <dbReference type="ARBA" id="ARBA00004173"/>
    </source>
</evidence>
<dbReference type="HAMAP" id="MF_00251">
    <property type="entry name" value="Ribosomal_bL36"/>
    <property type="match status" value="1"/>
</dbReference>
<dbReference type="GO" id="GO:0006412">
    <property type="term" value="P:translation"/>
    <property type="evidence" value="ECO:0007669"/>
    <property type="project" value="InterPro"/>
</dbReference>
<evidence type="ECO:0000256" key="2">
    <source>
        <dbReference type="ARBA" id="ARBA00007645"/>
    </source>
</evidence>
<keyword evidence="4 7" id="KW-0689">Ribosomal protein</keyword>
<keyword evidence="6 7" id="KW-0687">Ribonucleoprotein</keyword>
<organism evidence="9 10">
    <name type="scientific">Rhinolophus ferrumequinum</name>
    <name type="common">Greater horseshoe bat</name>
    <dbReference type="NCBI Taxonomy" id="59479"/>
    <lineage>
        <taxon>Eukaryota</taxon>
        <taxon>Metazoa</taxon>
        <taxon>Chordata</taxon>
        <taxon>Craniata</taxon>
        <taxon>Vertebrata</taxon>
        <taxon>Euteleostomi</taxon>
        <taxon>Mammalia</taxon>
        <taxon>Eutheria</taxon>
        <taxon>Laurasiatheria</taxon>
        <taxon>Chiroptera</taxon>
        <taxon>Yinpterochiroptera</taxon>
        <taxon>Rhinolophoidea</taxon>
        <taxon>Rhinolophidae</taxon>
        <taxon>Rhinolophinae</taxon>
        <taxon>Rhinolophus</taxon>
    </lineage>
</organism>
<dbReference type="GO" id="GO:0005762">
    <property type="term" value="C:mitochondrial large ribosomal subunit"/>
    <property type="evidence" value="ECO:0007669"/>
    <property type="project" value="Ensembl"/>
</dbReference>
<evidence type="ECO:0000313" key="8">
    <source>
        <dbReference type="EMBL" id="KAF6357257.1"/>
    </source>
</evidence>
<evidence type="ECO:0000256" key="7">
    <source>
        <dbReference type="RuleBase" id="RU000570"/>
    </source>
</evidence>
<dbReference type="Pfam" id="PF00444">
    <property type="entry name" value="Ribosomal_L36"/>
    <property type="match status" value="1"/>
</dbReference>
<dbReference type="RefSeq" id="XP_032966805.1">
    <property type="nucleotide sequence ID" value="XM_033110914.1"/>
</dbReference>
<dbReference type="RefSeq" id="XP_032966804.1">
    <property type="nucleotide sequence ID" value="XM_033110913.1"/>
</dbReference>
<keyword evidence="3" id="KW-0809">Transit peptide</keyword>
<comment type="subcellular location">
    <subcellularLocation>
        <location evidence="1">Mitochondrion</location>
    </subcellularLocation>
</comment>
<dbReference type="GO" id="GO:0016604">
    <property type="term" value="C:nuclear body"/>
    <property type="evidence" value="ECO:0007669"/>
    <property type="project" value="Ensembl"/>
</dbReference>
<dbReference type="CTD" id="64979"/>
<dbReference type="Proteomes" id="UP000585614">
    <property type="component" value="Unassembled WGS sequence"/>
</dbReference>
<dbReference type="AlphaFoldDB" id="A0A671DQL2"/>
<dbReference type="OMA" id="IYCKTHP"/>
<reference evidence="8 11" key="4">
    <citation type="journal article" date="2020" name="Nature">
        <title>Six reference-quality genomes reveal evolution of bat adaptations.</title>
        <authorList>
            <person name="Jebb D."/>
            <person name="Huang Z."/>
            <person name="Pippel M."/>
            <person name="Hughes G.M."/>
            <person name="Lavrichenko K."/>
            <person name="Devanna P."/>
            <person name="Winkler S."/>
            <person name="Jermiin L.S."/>
            <person name="Skirmuntt E.C."/>
            <person name="Katzourakis A."/>
            <person name="Burkitt-Gray L."/>
            <person name="Ray D.A."/>
            <person name="Sullivan K.A.M."/>
            <person name="Roscito J.G."/>
            <person name="Kirilenko B.M."/>
            <person name="Davalos L.M."/>
            <person name="Corthals A.P."/>
            <person name="Power M.L."/>
            <person name="Jones G."/>
            <person name="Ransome R.D."/>
            <person name="Dechmann D.K.N."/>
            <person name="Locatelli A.G."/>
            <person name="Puechmaille S.J."/>
            <person name="Fedrigo O."/>
            <person name="Jarvis E.D."/>
            <person name="Hiller M."/>
            <person name="Vernes S.C."/>
            <person name="Myers E.W."/>
            <person name="Teeling E.C."/>
        </authorList>
    </citation>
    <scope>NUCLEOTIDE SEQUENCE [LARGE SCALE GENOMIC DNA]</scope>
    <source>
        <strain evidence="8">MRhiFer1</strain>
        <tissue evidence="8">Lung</tissue>
    </source>
</reference>
<dbReference type="SUPFAM" id="SSF57840">
    <property type="entry name" value="Ribosomal protein L36"/>
    <property type="match status" value="1"/>
</dbReference>
<dbReference type="InterPro" id="IPR035977">
    <property type="entry name" value="Ribosomal_bL36_sp"/>
</dbReference>
<dbReference type="RefSeq" id="XP_032966806.1">
    <property type="nucleotide sequence ID" value="XM_033110915.1"/>
</dbReference>
<evidence type="ECO:0000313" key="11">
    <source>
        <dbReference type="Proteomes" id="UP000585614"/>
    </source>
</evidence>
<dbReference type="GeneTree" id="ENSGT00390000010866"/>
<evidence type="ECO:0000313" key="9">
    <source>
        <dbReference type="Ensembl" id="ENSRFEP00010003181.1"/>
    </source>
</evidence>